<proteinExistence type="predicted"/>
<name>A0ACB6ZK27_THEGA</name>
<organism evidence="1 2">
    <name type="scientific">Thelephora ganbajun</name>
    <name type="common">Ganba fungus</name>
    <dbReference type="NCBI Taxonomy" id="370292"/>
    <lineage>
        <taxon>Eukaryota</taxon>
        <taxon>Fungi</taxon>
        <taxon>Dikarya</taxon>
        <taxon>Basidiomycota</taxon>
        <taxon>Agaricomycotina</taxon>
        <taxon>Agaricomycetes</taxon>
        <taxon>Thelephorales</taxon>
        <taxon>Thelephoraceae</taxon>
        <taxon>Thelephora</taxon>
    </lineage>
</organism>
<keyword evidence="2" id="KW-1185">Reference proteome</keyword>
<sequence>MDSRPPLPSIQTAYKVAMEDDPAKPLMSGDDTSVAVLANVPGDQAREHGGRGSGGRRLFPRLRV</sequence>
<accession>A0ACB6ZK27</accession>
<evidence type="ECO:0000313" key="1">
    <source>
        <dbReference type="EMBL" id="KAF9649952.1"/>
    </source>
</evidence>
<evidence type="ECO:0000313" key="2">
    <source>
        <dbReference type="Proteomes" id="UP000886501"/>
    </source>
</evidence>
<protein>
    <submittedName>
        <fullName evidence="1">Uncharacterized protein</fullName>
    </submittedName>
</protein>
<dbReference type="Proteomes" id="UP000886501">
    <property type="component" value="Unassembled WGS sequence"/>
</dbReference>
<gene>
    <name evidence="1" type="ORF">BDM02DRAFT_3113010</name>
</gene>
<comment type="caution">
    <text evidence="1">The sequence shown here is derived from an EMBL/GenBank/DDBJ whole genome shotgun (WGS) entry which is preliminary data.</text>
</comment>
<dbReference type="EMBL" id="MU117991">
    <property type="protein sequence ID" value="KAF9649952.1"/>
    <property type="molecule type" value="Genomic_DNA"/>
</dbReference>
<reference evidence="1" key="1">
    <citation type="submission" date="2019-10" db="EMBL/GenBank/DDBJ databases">
        <authorList>
            <consortium name="DOE Joint Genome Institute"/>
            <person name="Kuo A."/>
            <person name="Miyauchi S."/>
            <person name="Kiss E."/>
            <person name="Drula E."/>
            <person name="Kohler A."/>
            <person name="Sanchez-Garcia M."/>
            <person name="Andreopoulos B."/>
            <person name="Barry K.W."/>
            <person name="Bonito G."/>
            <person name="Buee M."/>
            <person name="Carver A."/>
            <person name="Chen C."/>
            <person name="Cichocki N."/>
            <person name="Clum A."/>
            <person name="Culley D."/>
            <person name="Crous P.W."/>
            <person name="Fauchery L."/>
            <person name="Girlanda M."/>
            <person name="Hayes R."/>
            <person name="Keri Z."/>
            <person name="Labutti K."/>
            <person name="Lipzen A."/>
            <person name="Lombard V."/>
            <person name="Magnuson J."/>
            <person name="Maillard F."/>
            <person name="Morin E."/>
            <person name="Murat C."/>
            <person name="Nolan M."/>
            <person name="Ohm R."/>
            <person name="Pangilinan J."/>
            <person name="Pereira M."/>
            <person name="Perotto S."/>
            <person name="Peter M."/>
            <person name="Riley R."/>
            <person name="Sitrit Y."/>
            <person name="Stielow B."/>
            <person name="Szollosi G."/>
            <person name="Zifcakova L."/>
            <person name="Stursova M."/>
            <person name="Spatafora J.W."/>
            <person name="Tedersoo L."/>
            <person name="Vaario L.-M."/>
            <person name="Yamada A."/>
            <person name="Yan M."/>
            <person name="Wang P."/>
            <person name="Xu J."/>
            <person name="Bruns T."/>
            <person name="Baldrian P."/>
            <person name="Vilgalys R."/>
            <person name="Henrissat B."/>
            <person name="Grigoriev I.V."/>
            <person name="Hibbett D."/>
            <person name="Nagy L.G."/>
            <person name="Martin F.M."/>
        </authorList>
    </citation>
    <scope>NUCLEOTIDE SEQUENCE</scope>
    <source>
        <strain evidence="1">P2</strain>
    </source>
</reference>
<reference evidence="1" key="2">
    <citation type="journal article" date="2020" name="Nat. Commun.">
        <title>Large-scale genome sequencing of mycorrhizal fungi provides insights into the early evolution of symbiotic traits.</title>
        <authorList>
            <person name="Miyauchi S."/>
            <person name="Kiss E."/>
            <person name="Kuo A."/>
            <person name="Drula E."/>
            <person name="Kohler A."/>
            <person name="Sanchez-Garcia M."/>
            <person name="Morin E."/>
            <person name="Andreopoulos B."/>
            <person name="Barry K.W."/>
            <person name="Bonito G."/>
            <person name="Buee M."/>
            <person name="Carver A."/>
            <person name="Chen C."/>
            <person name="Cichocki N."/>
            <person name="Clum A."/>
            <person name="Culley D."/>
            <person name="Crous P.W."/>
            <person name="Fauchery L."/>
            <person name="Girlanda M."/>
            <person name="Hayes R.D."/>
            <person name="Keri Z."/>
            <person name="LaButti K."/>
            <person name="Lipzen A."/>
            <person name="Lombard V."/>
            <person name="Magnuson J."/>
            <person name="Maillard F."/>
            <person name="Murat C."/>
            <person name="Nolan M."/>
            <person name="Ohm R.A."/>
            <person name="Pangilinan J."/>
            <person name="Pereira M.F."/>
            <person name="Perotto S."/>
            <person name="Peter M."/>
            <person name="Pfister S."/>
            <person name="Riley R."/>
            <person name="Sitrit Y."/>
            <person name="Stielow J.B."/>
            <person name="Szollosi G."/>
            <person name="Zifcakova L."/>
            <person name="Stursova M."/>
            <person name="Spatafora J.W."/>
            <person name="Tedersoo L."/>
            <person name="Vaario L.M."/>
            <person name="Yamada A."/>
            <person name="Yan M."/>
            <person name="Wang P."/>
            <person name="Xu J."/>
            <person name="Bruns T."/>
            <person name="Baldrian P."/>
            <person name="Vilgalys R."/>
            <person name="Dunand C."/>
            <person name="Henrissat B."/>
            <person name="Grigoriev I.V."/>
            <person name="Hibbett D."/>
            <person name="Nagy L.G."/>
            <person name="Martin F.M."/>
        </authorList>
    </citation>
    <scope>NUCLEOTIDE SEQUENCE</scope>
    <source>
        <strain evidence="1">P2</strain>
    </source>
</reference>